<feature type="transmembrane region" description="Helical" evidence="7">
    <location>
        <begin position="237"/>
        <end position="263"/>
    </location>
</feature>
<dbReference type="InterPro" id="IPR000515">
    <property type="entry name" value="MetI-like"/>
</dbReference>
<keyword evidence="3" id="KW-1003">Cell membrane</keyword>
<proteinExistence type="inferred from homology"/>
<dbReference type="InterPro" id="IPR035906">
    <property type="entry name" value="MetI-like_sf"/>
</dbReference>
<keyword evidence="6 7" id="KW-0472">Membrane</keyword>
<sequence>MGTLEFFASRIGLLLLAILLTSMIVFLLLRVLPGDPAGALLGAGTTDEQLEQLRSQLGADDPLPVQYIAWLGEFLSGSTTSFVSQETFGDLVARRATITVPLSLAAFALSILVSFPLGTLAAVRRDSPVGLAVSALSQVGVAVPIFWVGVILIWLFALEAGTLPSGGFPRQGWADPVAAGRALVLPAITIAVAMSSVLIRYVRSAVLDVLDSDHMRTARSLGYSGPHAMLRHGLRHAAVPVVAILGIELATSLLGAVVVENVFALPGLGTLLLDSVTARDLPIVQNLVVLLTAVMLLTNAGVDILQRAIDPRLRTGRREGRRA</sequence>
<dbReference type="EMBL" id="DWZH01000069">
    <property type="protein sequence ID" value="HJB10717.1"/>
    <property type="molecule type" value="Genomic_DNA"/>
</dbReference>
<organism evidence="9 10">
    <name type="scientific">Candidatus Brachybacterium merdavium</name>
    <dbReference type="NCBI Taxonomy" id="2838513"/>
    <lineage>
        <taxon>Bacteria</taxon>
        <taxon>Bacillati</taxon>
        <taxon>Actinomycetota</taxon>
        <taxon>Actinomycetes</taxon>
        <taxon>Micrococcales</taxon>
        <taxon>Dermabacteraceae</taxon>
        <taxon>Brachybacterium</taxon>
    </lineage>
</organism>
<evidence type="ECO:0000256" key="7">
    <source>
        <dbReference type="RuleBase" id="RU363032"/>
    </source>
</evidence>
<feature type="transmembrane region" description="Helical" evidence="7">
    <location>
        <begin position="12"/>
        <end position="32"/>
    </location>
</feature>
<dbReference type="Gene3D" id="1.10.3720.10">
    <property type="entry name" value="MetI-like"/>
    <property type="match status" value="1"/>
</dbReference>
<dbReference type="PROSITE" id="PS50928">
    <property type="entry name" value="ABC_TM1"/>
    <property type="match status" value="1"/>
</dbReference>
<evidence type="ECO:0000256" key="3">
    <source>
        <dbReference type="ARBA" id="ARBA00022475"/>
    </source>
</evidence>
<evidence type="ECO:0000256" key="1">
    <source>
        <dbReference type="ARBA" id="ARBA00004651"/>
    </source>
</evidence>
<gene>
    <name evidence="9" type="ORF">H9786_09350</name>
</gene>
<accession>A0A9D2RQ94</accession>
<dbReference type="PANTHER" id="PTHR43163">
    <property type="entry name" value="DIPEPTIDE TRANSPORT SYSTEM PERMEASE PROTEIN DPPB-RELATED"/>
    <property type="match status" value="1"/>
</dbReference>
<name>A0A9D2RQ94_9MICO</name>
<dbReference type="Proteomes" id="UP000823823">
    <property type="component" value="Unassembled WGS sequence"/>
</dbReference>
<dbReference type="InterPro" id="IPR045621">
    <property type="entry name" value="BPD_transp_1_N"/>
</dbReference>
<dbReference type="Pfam" id="PF19300">
    <property type="entry name" value="BPD_transp_1_N"/>
    <property type="match status" value="1"/>
</dbReference>
<comment type="subcellular location">
    <subcellularLocation>
        <location evidence="1 7">Cell membrane</location>
        <topology evidence="1 7">Multi-pass membrane protein</topology>
    </subcellularLocation>
</comment>
<feature type="transmembrane region" description="Helical" evidence="7">
    <location>
        <begin position="178"/>
        <end position="199"/>
    </location>
</feature>
<evidence type="ECO:0000259" key="8">
    <source>
        <dbReference type="PROSITE" id="PS50928"/>
    </source>
</evidence>
<evidence type="ECO:0000256" key="2">
    <source>
        <dbReference type="ARBA" id="ARBA00022448"/>
    </source>
</evidence>
<comment type="similarity">
    <text evidence="7">Belongs to the binding-protein-dependent transport system permease family.</text>
</comment>
<dbReference type="GO" id="GO:0071916">
    <property type="term" value="F:dipeptide transmembrane transporter activity"/>
    <property type="evidence" value="ECO:0007669"/>
    <property type="project" value="TreeGrafter"/>
</dbReference>
<dbReference type="Pfam" id="PF00528">
    <property type="entry name" value="BPD_transp_1"/>
    <property type="match status" value="1"/>
</dbReference>
<dbReference type="SUPFAM" id="SSF161098">
    <property type="entry name" value="MetI-like"/>
    <property type="match status" value="1"/>
</dbReference>
<evidence type="ECO:0000256" key="6">
    <source>
        <dbReference type="ARBA" id="ARBA00023136"/>
    </source>
</evidence>
<reference evidence="9" key="1">
    <citation type="journal article" date="2021" name="PeerJ">
        <title>Extensive microbial diversity within the chicken gut microbiome revealed by metagenomics and culture.</title>
        <authorList>
            <person name="Gilroy R."/>
            <person name="Ravi A."/>
            <person name="Getino M."/>
            <person name="Pursley I."/>
            <person name="Horton D.L."/>
            <person name="Alikhan N.F."/>
            <person name="Baker D."/>
            <person name="Gharbi K."/>
            <person name="Hall N."/>
            <person name="Watson M."/>
            <person name="Adriaenssens E.M."/>
            <person name="Foster-Nyarko E."/>
            <person name="Jarju S."/>
            <person name="Secka A."/>
            <person name="Antonio M."/>
            <person name="Oren A."/>
            <person name="Chaudhuri R.R."/>
            <person name="La Ragione R."/>
            <person name="Hildebrand F."/>
            <person name="Pallen M.J."/>
        </authorList>
    </citation>
    <scope>NUCLEOTIDE SEQUENCE</scope>
    <source>
        <strain evidence="9">ChiHjej13B12-24818</strain>
    </source>
</reference>
<dbReference type="PANTHER" id="PTHR43163:SF6">
    <property type="entry name" value="DIPEPTIDE TRANSPORT SYSTEM PERMEASE PROTEIN DPPB-RELATED"/>
    <property type="match status" value="1"/>
</dbReference>
<feature type="domain" description="ABC transmembrane type-1" evidence="8">
    <location>
        <begin position="96"/>
        <end position="306"/>
    </location>
</feature>
<evidence type="ECO:0000256" key="4">
    <source>
        <dbReference type="ARBA" id="ARBA00022692"/>
    </source>
</evidence>
<keyword evidence="2 7" id="KW-0813">Transport</keyword>
<evidence type="ECO:0000313" key="9">
    <source>
        <dbReference type="EMBL" id="HJB10717.1"/>
    </source>
</evidence>
<reference evidence="9" key="2">
    <citation type="submission" date="2021-04" db="EMBL/GenBank/DDBJ databases">
        <authorList>
            <person name="Gilroy R."/>
        </authorList>
    </citation>
    <scope>NUCLEOTIDE SEQUENCE</scope>
    <source>
        <strain evidence="9">ChiHjej13B12-24818</strain>
    </source>
</reference>
<dbReference type="CDD" id="cd06261">
    <property type="entry name" value="TM_PBP2"/>
    <property type="match status" value="1"/>
</dbReference>
<dbReference type="GO" id="GO:0005886">
    <property type="term" value="C:plasma membrane"/>
    <property type="evidence" value="ECO:0007669"/>
    <property type="project" value="UniProtKB-SubCell"/>
</dbReference>
<keyword evidence="4 7" id="KW-0812">Transmembrane</keyword>
<keyword evidence="5 7" id="KW-1133">Transmembrane helix</keyword>
<feature type="transmembrane region" description="Helical" evidence="7">
    <location>
        <begin position="283"/>
        <end position="305"/>
    </location>
</feature>
<feature type="transmembrane region" description="Helical" evidence="7">
    <location>
        <begin position="98"/>
        <end position="123"/>
    </location>
</feature>
<feature type="transmembrane region" description="Helical" evidence="7">
    <location>
        <begin position="135"/>
        <end position="158"/>
    </location>
</feature>
<comment type="caution">
    <text evidence="9">The sequence shown here is derived from an EMBL/GenBank/DDBJ whole genome shotgun (WGS) entry which is preliminary data.</text>
</comment>
<evidence type="ECO:0000256" key="5">
    <source>
        <dbReference type="ARBA" id="ARBA00022989"/>
    </source>
</evidence>
<evidence type="ECO:0000313" key="10">
    <source>
        <dbReference type="Proteomes" id="UP000823823"/>
    </source>
</evidence>
<protein>
    <submittedName>
        <fullName evidence="9">ABC transporter permease</fullName>
    </submittedName>
</protein>
<dbReference type="AlphaFoldDB" id="A0A9D2RQ94"/>